<keyword evidence="1" id="KW-0732">Signal</keyword>
<feature type="signal peptide" evidence="1">
    <location>
        <begin position="1"/>
        <end position="23"/>
    </location>
</feature>
<dbReference type="HOGENOM" id="CLU_1275477_0_0_6"/>
<dbReference type="PROSITE" id="PS51257">
    <property type="entry name" value="PROKAR_LIPOPROTEIN"/>
    <property type="match status" value="1"/>
</dbReference>
<organism evidence="2 3">
    <name type="scientific">Alcanivorax borkumensis (strain ATCC 700651 / DSM 11573 / NCIMB 13689 / SK2)</name>
    <dbReference type="NCBI Taxonomy" id="393595"/>
    <lineage>
        <taxon>Bacteria</taxon>
        <taxon>Pseudomonadati</taxon>
        <taxon>Pseudomonadota</taxon>
        <taxon>Gammaproteobacteria</taxon>
        <taxon>Oceanospirillales</taxon>
        <taxon>Alcanivoracaceae</taxon>
        <taxon>Alcanivorax</taxon>
    </lineage>
</organism>
<feature type="chain" id="PRO_5004179033" description="Lipoprotein" evidence="1">
    <location>
        <begin position="24"/>
        <end position="205"/>
    </location>
</feature>
<name>Q0VPC2_ALCBS</name>
<sequence length="205" mass="22298">MRPLFRYLLPALPALLVAGCASTTEVETRYTDGGSHPPQDSLLLVAHTPEGNIRETWELTCKDIFSSDSLTVLLSHQELPLWYEGGKESILDWAQENDVDRILVVELTHMLIDAAAPPTVGNQLNPMGQFAGDVKPTWQVGIGGELAEDEEPTALRQHGAELINADGKPLWTGIATTHEASNAVAIAKSQCSALRRTLREQALVP</sequence>
<gene>
    <name evidence="2" type="ordered locus">ABO_1528</name>
</gene>
<dbReference type="STRING" id="393595.ABO_1528"/>
<dbReference type="Proteomes" id="UP000008871">
    <property type="component" value="Chromosome"/>
</dbReference>
<reference evidence="2 3" key="1">
    <citation type="journal article" date="2006" name="Nat. Biotechnol.">
        <title>Genome sequence of the ubiquitous hydrocarbon-degrading marine bacterium Alcanivorax borkumensis.</title>
        <authorList>
            <person name="Schneiker S."/>
            <person name="Martins dos Santos V.A.P."/>
            <person name="Bartels D."/>
            <person name="Bekel T."/>
            <person name="Brecht M."/>
            <person name="Buhrmester J."/>
            <person name="Chernikova T.N."/>
            <person name="Denaro R."/>
            <person name="Ferrer M."/>
            <person name="Gertler C."/>
            <person name="Goesmann A."/>
            <person name="Golyshina O.V."/>
            <person name="Kaminski F."/>
            <person name="Khachane A.N."/>
            <person name="Lang S."/>
            <person name="Linke B."/>
            <person name="McHardy A.C."/>
            <person name="Meyer F."/>
            <person name="Nechitaylo T."/>
            <person name="Puehler A."/>
            <person name="Regenhardt D."/>
            <person name="Rupp O."/>
            <person name="Sabirova J.S."/>
            <person name="Selbitschka W."/>
            <person name="Yakimov M.M."/>
            <person name="Timmis K.N."/>
            <person name="Vorhoelter F.-J."/>
            <person name="Weidner S."/>
            <person name="Kaiser O."/>
            <person name="Golyshin P.N."/>
        </authorList>
    </citation>
    <scope>NUCLEOTIDE SEQUENCE [LARGE SCALE GENOMIC DNA]</scope>
    <source>
        <strain evidence="3">ATCC 700651 / DSM 11573 / NCIMB 13689 / SK2</strain>
    </source>
</reference>
<protein>
    <recommendedName>
        <fullName evidence="4">Lipoprotein</fullName>
    </recommendedName>
</protein>
<evidence type="ECO:0000256" key="1">
    <source>
        <dbReference type="SAM" id="SignalP"/>
    </source>
</evidence>
<proteinExistence type="predicted"/>
<evidence type="ECO:0000313" key="2">
    <source>
        <dbReference type="EMBL" id="CAL16976.1"/>
    </source>
</evidence>
<keyword evidence="3" id="KW-1185">Reference proteome</keyword>
<evidence type="ECO:0000313" key="3">
    <source>
        <dbReference type="Proteomes" id="UP000008871"/>
    </source>
</evidence>
<evidence type="ECO:0008006" key="4">
    <source>
        <dbReference type="Google" id="ProtNLM"/>
    </source>
</evidence>
<dbReference type="AlphaFoldDB" id="Q0VPC2"/>
<dbReference type="RefSeq" id="WP_011588809.1">
    <property type="nucleotide sequence ID" value="NC_008260.1"/>
</dbReference>
<dbReference type="KEGG" id="abo:ABO_1528"/>
<dbReference type="EMBL" id="AM286690">
    <property type="protein sequence ID" value="CAL16976.1"/>
    <property type="molecule type" value="Genomic_DNA"/>
</dbReference>
<dbReference type="OrthoDB" id="6078767at2"/>
<accession>Q0VPC2</accession>